<evidence type="ECO:0000256" key="4">
    <source>
        <dbReference type="ARBA" id="ARBA00022723"/>
    </source>
</evidence>
<keyword evidence="3" id="KW-0597">Phosphoprotein</keyword>
<organism evidence="11 12">
    <name type="scientific">Mycobacterium kyorinense</name>
    <dbReference type="NCBI Taxonomy" id="487514"/>
    <lineage>
        <taxon>Bacteria</taxon>
        <taxon>Bacillati</taxon>
        <taxon>Actinomycetota</taxon>
        <taxon>Actinomycetes</taxon>
        <taxon>Mycobacteriales</taxon>
        <taxon>Mycobacteriaceae</taxon>
        <taxon>Mycobacterium</taxon>
    </lineage>
</organism>
<feature type="domain" description="Alpha-D-phosphohexomutase alpha/beta/alpha" evidence="8">
    <location>
        <begin position="11"/>
        <end position="128"/>
    </location>
</feature>
<feature type="domain" description="Alpha-D-phosphohexomutase C-terminal" evidence="7">
    <location>
        <begin position="378"/>
        <end position="449"/>
    </location>
</feature>
<evidence type="ECO:0000256" key="1">
    <source>
        <dbReference type="ARBA" id="ARBA00001946"/>
    </source>
</evidence>
<dbReference type="PANTHER" id="PTHR43771">
    <property type="entry name" value="PHOSPHOMANNOMUTASE"/>
    <property type="match status" value="1"/>
</dbReference>
<name>A0A1A2ZF56_9MYCO</name>
<keyword evidence="4" id="KW-0479">Metal-binding</keyword>
<feature type="domain" description="Alpha-D-phosphohexomutase alpha/beta/alpha" evidence="9">
    <location>
        <begin position="159"/>
        <end position="259"/>
    </location>
</feature>
<evidence type="ECO:0000259" key="7">
    <source>
        <dbReference type="Pfam" id="PF00408"/>
    </source>
</evidence>
<evidence type="ECO:0000259" key="10">
    <source>
        <dbReference type="Pfam" id="PF02880"/>
    </source>
</evidence>
<dbReference type="CDD" id="cd03089">
    <property type="entry name" value="PMM_PGM"/>
    <property type="match status" value="1"/>
</dbReference>
<evidence type="ECO:0000259" key="9">
    <source>
        <dbReference type="Pfam" id="PF02879"/>
    </source>
</evidence>
<dbReference type="InterPro" id="IPR005843">
    <property type="entry name" value="A-D-PHexomutase_C"/>
</dbReference>
<dbReference type="Pfam" id="PF00408">
    <property type="entry name" value="PGM_PMM_IV"/>
    <property type="match status" value="1"/>
</dbReference>
<dbReference type="InterPro" id="IPR005844">
    <property type="entry name" value="A-D-PHexomutase_a/b/a-I"/>
</dbReference>
<dbReference type="NCBIfam" id="NF007088">
    <property type="entry name" value="PRK09542.1"/>
    <property type="match status" value="1"/>
</dbReference>
<dbReference type="SUPFAM" id="SSF55957">
    <property type="entry name" value="Phosphoglucomutase, C-terminal domain"/>
    <property type="match status" value="1"/>
</dbReference>
<comment type="similarity">
    <text evidence="2">Belongs to the phosphohexose mutase family.</text>
</comment>
<evidence type="ECO:0000313" key="12">
    <source>
        <dbReference type="Proteomes" id="UP000093592"/>
    </source>
</evidence>
<dbReference type="GO" id="GO:0005975">
    <property type="term" value="P:carbohydrate metabolic process"/>
    <property type="evidence" value="ECO:0007669"/>
    <property type="project" value="InterPro"/>
</dbReference>
<dbReference type="GO" id="GO:0046872">
    <property type="term" value="F:metal ion binding"/>
    <property type="evidence" value="ECO:0007669"/>
    <property type="project" value="UniProtKB-KW"/>
</dbReference>
<dbReference type="Pfam" id="PF02879">
    <property type="entry name" value="PGM_PMM_II"/>
    <property type="match status" value="1"/>
</dbReference>
<evidence type="ECO:0000256" key="5">
    <source>
        <dbReference type="ARBA" id="ARBA00022842"/>
    </source>
</evidence>
<sequence length="466" mass="49285">MSRPAAAVNRVIKAYDVRGLVDDEIDEAFAADVGAAFARLVRDDEAGRVVIGYDMRDSSPSLADAFASGVTEQGLDVVRIGLASTDQLYFASGLLDCPGAMFTASHNPAAYNGIKMCRAGAKPVGADTGLAAIRDDLVAGVPHYDGAPGSIAEQDVLADYGAFLRSLVDTSGLRPLRVAVDAGNGMAGHTAPAVLGAIESITLLPLYFELDGTFPNHEANPLDPANLVDLQKYVQTSEADIGLAFDGDADRCFVVDERGQLVSPSTVTALVAARELTREIGATVIHNLITSRAVPELVVERGGTPVRSRVGHSYIKALMADTGAIFGGEHSAHYYFRDFWGADSGMLAALYVLAALGEQQRPLSELTADYQRYESSGEINFTVADAASATEAVLKSFGTRIHSIDHLDGVTVDLGDGSWFNLRSSNTEPLLRLNVEGRCVEDVDAVVQHISAQINADLAGQTQAVT</sequence>
<dbReference type="Gene3D" id="3.40.120.10">
    <property type="entry name" value="Alpha-D-Glucose-1,6-Bisphosphate, subunit A, domain 3"/>
    <property type="match status" value="3"/>
</dbReference>
<reference evidence="12" key="1">
    <citation type="submission" date="2016-06" db="EMBL/GenBank/DDBJ databases">
        <authorList>
            <person name="Sutton G."/>
            <person name="Brinkac L."/>
            <person name="Sanka R."/>
            <person name="Adams M."/>
            <person name="Lau E."/>
            <person name="Sam S."/>
            <person name="Sreng N."/>
            <person name="Him V."/>
            <person name="Kerleguer A."/>
            <person name="Cheng S."/>
        </authorList>
    </citation>
    <scope>NUCLEOTIDE SEQUENCE [LARGE SCALE GENOMIC DNA]</scope>
    <source>
        <strain evidence="12">E861</strain>
    </source>
</reference>
<dbReference type="InterPro" id="IPR005846">
    <property type="entry name" value="A-D-PHexomutase_a/b/a-III"/>
</dbReference>
<dbReference type="InterPro" id="IPR005845">
    <property type="entry name" value="A-D-PHexomutase_a/b/a-II"/>
</dbReference>
<dbReference type="PRINTS" id="PR00509">
    <property type="entry name" value="PGMPMM"/>
</dbReference>
<protein>
    <submittedName>
        <fullName evidence="11">Phosphomannomutase/phosphoglucomutase</fullName>
    </submittedName>
</protein>
<dbReference type="Pfam" id="PF02878">
    <property type="entry name" value="PGM_PMM_I"/>
    <property type="match status" value="1"/>
</dbReference>
<gene>
    <name evidence="11" type="ORF">A5707_17320</name>
</gene>
<dbReference type="SUPFAM" id="SSF53738">
    <property type="entry name" value="Phosphoglucomutase, first 3 domains"/>
    <property type="match status" value="3"/>
</dbReference>
<dbReference type="OrthoDB" id="9803322at2"/>
<dbReference type="GO" id="GO:0016868">
    <property type="term" value="F:intramolecular phosphotransferase activity"/>
    <property type="evidence" value="ECO:0007669"/>
    <property type="project" value="InterPro"/>
</dbReference>
<feature type="domain" description="Alpha-D-phosphohexomutase alpha/beta/alpha" evidence="10">
    <location>
        <begin position="269"/>
        <end position="373"/>
    </location>
</feature>
<evidence type="ECO:0000259" key="8">
    <source>
        <dbReference type="Pfam" id="PF02878"/>
    </source>
</evidence>
<keyword evidence="6" id="KW-0413">Isomerase</keyword>
<comment type="caution">
    <text evidence="11">The sequence shown here is derived from an EMBL/GenBank/DDBJ whole genome shotgun (WGS) entry which is preliminary data.</text>
</comment>
<dbReference type="Proteomes" id="UP000093592">
    <property type="component" value="Unassembled WGS sequence"/>
</dbReference>
<accession>A0A1A2ZF56</accession>
<dbReference type="InterPro" id="IPR016055">
    <property type="entry name" value="A-D-PHexomutase_a/b/a-I/II/III"/>
</dbReference>
<evidence type="ECO:0000256" key="6">
    <source>
        <dbReference type="ARBA" id="ARBA00023235"/>
    </source>
</evidence>
<dbReference type="FunFam" id="3.40.120.10:FF:000027">
    <property type="entry name" value="Phosphoglucosamine mutase"/>
    <property type="match status" value="1"/>
</dbReference>
<dbReference type="AlphaFoldDB" id="A0A1A2ZF56"/>
<comment type="cofactor">
    <cofactor evidence="1">
        <name>Mg(2+)</name>
        <dbReference type="ChEBI" id="CHEBI:18420"/>
    </cofactor>
</comment>
<dbReference type="Gene3D" id="3.30.310.50">
    <property type="entry name" value="Alpha-D-phosphohexomutase, C-terminal domain"/>
    <property type="match status" value="1"/>
</dbReference>
<dbReference type="PANTHER" id="PTHR43771:SF1">
    <property type="entry name" value="PHOSPHOMANNOMUTASE"/>
    <property type="match status" value="1"/>
</dbReference>
<dbReference type="InterPro" id="IPR005841">
    <property type="entry name" value="Alpha-D-phosphohexomutase_SF"/>
</dbReference>
<dbReference type="EMBL" id="LZKJ01000066">
    <property type="protein sequence ID" value="OBI49274.1"/>
    <property type="molecule type" value="Genomic_DNA"/>
</dbReference>
<dbReference type="Pfam" id="PF02880">
    <property type="entry name" value="PGM_PMM_III"/>
    <property type="match status" value="1"/>
</dbReference>
<evidence type="ECO:0000313" key="11">
    <source>
        <dbReference type="EMBL" id="OBI49274.1"/>
    </source>
</evidence>
<proteinExistence type="inferred from homology"/>
<evidence type="ECO:0000256" key="2">
    <source>
        <dbReference type="ARBA" id="ARBA00010231"/>
    </source>
</evidence>
<keyword evidence="5" id="KW-0460">Magnesium</keyword>
<dbReference type="RefSeq" id="WP_065013787.1">
    <property type="nucleotide sequence ID" value="NZ_LZKJ01000066.1"/>
</dbReference>
<dbReference type="InterPro" id="IPR036900">
    <property type="entry name" value="A-D-PHexomutase_C_sf"/>
</dbReference>
<evidence type="ECO:0000256" key="3">
    <source>
        <dbReference type="ARBA" id="ARBA00022553"/>
    </source>
</evidence>